<accession>A0A9W9DJ23</accession>
<dbReference type="Pfam" id="PF14832">
    <property type="entry name" value="Tautomerase_3"/>
    <property type="match status" value="1"/>
</dbReference>
<dbReference type="InterPro" id="IPR014347">
    <property type="entry name" value="Tautomerase/MIF_sf"/>
</dbReference>
<protein>
    <submittedName>
        <fullName evidence="2">Oxalocrotonate tautomerase</fullName>
    </submittedName>
</protein>
<dbReference type="Proteomes" id="UP001150266">
    <property type="component" value="Unassembled WGS sequence"/>
</dbReference>
<evidence type="ECO:0000259" key="1">
    <source>
        <dbReference type="Pfam" id="PF14832"/>
    </source>
</evidence>
<evidence type="ECO:0000313" key="3">
    <source>
        <dbReference type="Proteomes" id="UP001150266"/>
    </source>
</evidence>
<gene>
    <name evidence="2" type="ORF">J3R30DRAFT_3217048</name>
</gene>
<comment type="caution">
    <text evidence="2">The sequence shown here is derived from an EMBL/GenBank/DDBJ whole genome shotgun (WGS) entry which is preliminary data.</text>
</comment>
<name>A0A9W9DJ23_9AGAR</name>
<proteinExistence type="predicted"/>
<evidence type="ECO:0000313" key="2">
    <source>
        <dbReference type="EMBL" id="KAJ4472944.1"/>
    </source>
</evidence>
<keyword evidence="3" id="KW-1185">Reference proteome</keyword>
<sequence>MPFHCFYCSPNLYTKEEKQAIAQTITKFYAKLPPFLVLVNFIDVDKDNFYVGGVPNDKYLRINVQHSADPVQGCRRAWVKAYEKAIEPWTKGKGIGWELQM</sequence>
<feature type="domain" description="Tautomerase cis-CaaD-like" evidence="1">
    <location>
        <begin position="1"/>
        <end position="100"/>
    </location>
</feature>
<dbReference type="EMBL" id="JAOTPV010000018">
    <property type="protein sequence ID" value="KAJ4472944.1"/>
    <property type="molecule type" value="Genomic_DNA"/>
</dbReference>
<reference evidence="2" key="1">
    <citation type="submission" date="2022-08" db="EMBL/GenBank/DDBJ databases">
        <title>A Global Phylogenomic Analysis of the Shiitake Genus Lentinula.</title>
        <authorList>
            <consortium name="DOE Joint Genome Institute"/>
            <person name="Sierra-Patev S."/>
            <person name="Min B."/>
            <person name="Naranjo-Ortiz M."/>
            <person name="Looney B."/>
            <person name="Konkel Z."/>
            <person name="Slot J.C."/>
            <person name="Sakamoto Y."/>
            <person name="Steenwyk J.L."/>
            <person name="Rokas A."/>
            <person name="Carro J."/>
            <person name="Camarero S."/>
            <person name="Ferreira P."/>
            <person name="Molpeceres G."/>
            <person name="Ruiz-Duenas F.J."/>
            <person name="Serrano A."/>
            <person name="Henrissat B."/>
            <person name="Drula E."/>
            <person name="Hughes K.W."/>
            <person name="Mata J.L."/>
            <person name="Ishikawa N.K."/>
            <person name="Vargas-Isla R."/>
            <person name="Ushijima S."/>
            <person name="Smith C.A."/>
            <person name="Ahrendt S."/>
            <person name="Andreopoulos W."/>
            <person name="He G."/>
            <person name="Labutti K."/>
            <person name="Lipzen A."/>
            <person name="Ng V."/>
            <person name="Riley R."/>
            <person name="Sandor L."/>
            <person name="Barry K."/>
            <person name="Martinez A.T."/>
            <person name="Xiao Y."/>
            <person name="Gibbons J.G."/>
            <person name="Terashima K."/>
            <person name="Grigoriev I.V."/>
            <person name="Hibbett D.S."/>
        </authorList>
    </citation>
    <scope>NUCLEOTIDE SEQUENCE</scope>
    <source>
        <strain evidence="2">JLM2183</strain>
    </source>
</reference>
<dbReference type="SUPFAM" id="SSF55331">
    <property type="entry name" value="Tautomerase/MIF"/>
    <property type="match status" value="1"/>
</dbReference>
<organism evidence="2 3">
    <name type="scientific">Lentinula aciculospora</name>
    <dbReference type="NCBI Taxonomy" id="153920"/>
    <lineage>
        <taxon>Eukaryota</taxon>
        <taxon>Fungi</taxon>
        <taxon>Dikarya</taxon>
        <taxon>Basidiomycota</taxon>
        <taxon>Agaricomycotina</taxon>
        <taxon>Agaricomycetes</taxon>
        <taxon>Agaricomycetidae</taxon>
        <taxon>Agaricales</taxon>
        <taxon>Marasmiineae</taxon>
        <taxon>Omphalotaceae</taxon>
        <taxon>Lentinula</taxon>
    </lineage>
</organism>
<dbReference type="InterPro" id="IPR028116">
    <property type="entry name" value="Cis-CaaD-like"/>
</dbReference>
<dbReference type="AlphaFoldDB" id="A0A9W9DJ23"/>
<dbReference type="Gene3D" id="3.30.429.10">
    <property type="entry name" value="Macrophage Migration Inhibitory Factor"/>
    <property type="match status" value="1"/>
</dbReference>
<feature type="non-terminal residue" evidence="2">
    <location>
        <position position="1"/>
    </location>
</feature>
<dbReference type="OrthoDB" id="2129288at2759"/>